<reference evidence="1 2" key="1">
    <citation type="journal article" date="2014" name="BMC Genomics">
        <title>Genome sequencing of four Aureobasidium pullulans varieties: biotechnological potential, stress tolerance, and description of new species.</title>
        <authorList>
            <person name="Gostin Ar C."/>
            <person name="Ohm R.A."/>
            <person name="Kogej T."/>
            <person name="Sonjak S."/>
            <person name="Turk M."/>
            <person name="Zajc J."/>
            <person name="Zalar P."/>
            <person name="Grube M."/>
            <person name="Sun H."/>
            <person name="Han J."/>
            <person name="Sharma A."/>
            <person name="Chiniquy J."/>
            <person name="Ngan C.Y."/>
            <person name="Lipzen A."/>
            <person name="Barry K."/>
            <person name="Grigoriev I.V."/>
            <person name="Gunde-Cimerman N."/>
        </authorList>
    </citation>
    <scope>NUCLEOTIDE SEQUENCE [LARGE SCALE GENOMIC DNA]</scope>
    <source>
        <strain evidence="1 2">EXF-150</strain>
    </source>
</reference>
<keyword evidence="2" id="KW-1185">Reference proteome</keyword>
<name>A0A074X1D3_AURPU</name>
<proteinExistence type="predicted"/>
<protein>
    <submittedName>
        <fullName evidence="1">Uncharacterized protein</fullName>
    </submittedName>
</protein>
<dbReference type="EMBL" id="KL585008">
    <property type="protein sequence ID" value="KEQ79198.1"/>
    <property type="molecule type" value="Genomic_DNA"/>
</dbReference>
<dbReference type="AlphaFoldDB" id="A0A074X1D3"/>
<organism evidence="1 2">
    <name type="scientific">Aureobasidium pullulans EXF-150</name>
    <dbReference type="NCBI Taxonomy" id="1043002"/>
    <lineage>
        <taxon>Eukaryota</taxon>
        <taxon>Fungi</taxon>
        <taxon>Dikarya</taxon>
        <taxon>Ascomycota</taxon>
        <taxon>Pezizomycotina</taxon>
        <taxon>Dothideomycetes</taxon>
        <taxon>Dothideomycetidae</taxon>
        <taxon>Dothideales</taxon>
        <taxon>Saccotheciaceae</taxon>
        <taxon>Aureobasidium</taxon>
    </lineage>
</organism>
<evidence type="ECO:0000313" key="1">
    <source>
        <dbReference type="EMBL" id="KEQ79198.1"/>
    </source>
</evidence>
<accession>A0A074X1D3</accession>
<dbReference type="Proteomes" id="UP000030706">
    <property type="component" value="Unassembled WGS sequence"/>
</dbReference>
<gene>
    <name evidence="1" type="ORF">M438DRAFT_151768</name>
</gene>
<dbReference type="RefSeq" id="XP_029755385.1">
    <property type="nucleotide sequence ID" value="XM_029898978.1"/>
</dbReference>
<evidence type="ECO:0000313" key="2">
    <source>
        <dbReference type="Proteomes" id="UP000030706"/>
    </source>
</evidence>
<dbReference type="GeneID" id="40741284"/>
<sequence>MDFSNPKTTPHMMRRPVFQPNHAFVFSCHVHKTHFQRRRKQDISRVTKTKRSRMWTRGYLTLSSVNLFRPSTSLGILTND</sequence>
<dbReference type="HOGENOM" id="CLU_2589332_0_0_1"/>
<dbReference type="PROSITE" id="PS51257">
    <property type="entry name" value="PROKAR_LIPOPROTEIN"/>
    <property type="match status" value="1"/>
</dbReference>